<organism evidence="1 2">
    <name type="scientific">Taxus chinensis</name>
    <name type="common">Chinese yew</name>
    <name type="synonym">Taxus wallichiana var. chinensis</name>
    <dbReference type="NCBI Taxonomy" id="29808"/>
    <lineage>
        <taxon>Eukaryota</taxon>
        <taxon>Viridiplantae</taxon>
        <taxon>Streptophyta</taxon>
        <taxon>Embryophyta</taxon>
        <taxon>Tracheophyta</taxon>
        <taxon>Spermatophyta</taxon>
        <taxon>Pinopsida</taxon>
        <taxon>Pinidae</taxon>
        <taxon>Conifers II</taxon>
        <taxon>Cupressales</taxon>
        <taxon>Taxaceae</taxon>
        <taxon>Taxus</taxon>
    </lineage>
</organism>
<feature type="non-terminal residue" evidence="1">
    <location>
        <position position="50"/>
    </location>
</feature>
<sequence>PEAFIGIRTMVEENEVLKEIKDETLGHAEILELVNQKREAFAVGQEPHKN</sequence>
<dbReference type="Proteomes" id="UP000824469">
    <property type="component" value="Unassembled WGS sequence"/>
</dbReference>
<protein>
    <submittedName>
        <fullName evidence="1">Uncharacterized protein</fullName>
    </submittedName>
</protein>
<evidence type="ECO:0000313" key="1">
    <source>
        <dbReference type="EMBL" id="KAH9308571.1"/>
    </source>
</evidence>
<accession>A0AA38KSX5</accession>
<gene>
    <name evidence="1" type="ORF">KI387_036482</name>
</gene>
<evidence type="ECO:0000313" key="2">
    <source>
        <dbReference type="Proteomes" id="UP000824469"/>
    </source>
</evidence>
<dbReference type="AlphaFoldDB" id="A0AA38KSX5"/>
<keyword evidence="2" id="KW-1185">Reference proteome</keyword>
<proteinExistence type="predicted"/>
<comment type="caution">
    <text evidence="1">The sequence shown here is derived from an EMBL/GenBank/DDBJ whole genome shotgun (WGS) entry which is preliminary data.</text>
</comment>
<reference evidence="1 2" key="1">
    <citation type="journal article" date="2021" name="Nat. Plants">
        <title>The Taxus genome provides insights into paclitaxel biosynthesis.</title>
        <authorList>
            <person name="Xiong X."/>
            <person name="Gou J."/>
            <person name="Liao Q."/>
            <person name="Li Y."/>
            <person name="Zhou Q."/>
            <person name="Bi G."/>
            <person name="Li C."/>
            <person name="Du R."/>
            <person name="Wang X."/>
            <person name="Sun T."/>
            <person name="Guo L."/>
            <person name="Liang H."/>
            <person name="Lu P."/>
            <person name="Wu Y."/>
            <person name="Zhang Z."/>
            <person name="Ro D.K."/>
            <person name="Shang Y."/>
            <person name="Huang S."/>
            <person name="Yan J."/>
        </authorList>
    </citation>
    <scope>NUCLEOTIDE SEQUENCE [LARGE SCALE GENOMIC DNA]</scope>
    <source>
        <strain evidence="1">Ta-2019</strain>
    </source>
</reference>
<feature type="non-terminal residue" evidence="1">
    <location>
        <position position="1"/>
    </location>
</feature>
<dbReference type="EMBL" id="JAHRHJ020000007">
    <property type="protein sequence ID" value="KAH9308571.1"/>
    <property type="molecule type" value="Genomic_DNA"/>
</dbReference>
<name>A0AA38KSX5_TAXCH</name>